<dbReference type="eggNOG" id="ENOG50345KB">
    <property type="taxonomic scope" value="Bacteria"/>
</dbReference>
<gene>
    <name evidence="1" type="ordered locus">Sulba_1483</name>
</gene>
<keyword evidence="2" id="KW-1185">Reference proteome</keyword>
<evidence type="ECO:0000313" key="2">
    <source>
        <dbReference type="Proteomes" id="UP000006176"/>
    </source>
</evidence>
<protein>
    <submittedName>
        <fullName evidence="1">Uncharacterized protein</fullName>
    </submittedName>
</protein>
<dbReference type="KEGG" id="sba:Sulba_1483"/>
<dbReference type="HOGENOM" id="CLU_1102336_0_0_7"/>
<dbReference type="OrthoDB" id="7058571at2"/>
<organism evidence="1 2">
    <name type="scientific">Sulfurospirillum barnesii (strain ATCC 700032 / DSM 10660 / SES-3)</name>
    <dbReference type="NCBI Taxonomy" id="760154"/>
    <lineage>
        <taxon>Bacteria</taxon>
        <taxon>Pseudomonadati</taxon>
        <taxon>Campylobacterota</taxon>
        <taxon>Epsilonproteobacteria</taxon>
        <taxon>Campylobacterales</taxon>
        <taxon>Sulfurospirillaceae</taxon>
        <taxon>Sulfurospirillum</taxon>
    </lineage>
</organism>
<reference evidence="1 2" key="1">
    <citation type="submission" date="2012-06" db="EMBL/GenBank/DDBJ databases">
        <title>Complete sequence of Sulfurospirillum barnesii SES-3.</title>
        <authorList>
            <consortium name="US DOE Joint Genome Institute"/>
            <person name="Lucas S."/>
            <person name="Han J."/>
            <person name="Lapidus A."/>
            <person name="Cheng J.-F."/>
            <person name="Goodwin L."/>
            <person name="Pitluck S."/>
            <person name="Peters L."/>
            <person name="Ovchinnikova G."/>
            <person name="Lu M."/>
            <person name="Detter J.C."/>
            <person name="Han C."/>
            <person name="Tapia R."/>
            <person name="Land M."/>
            <person name="Hauser L."/>
            <person name="Kyrpides N."/>
            <person name="Ivanova N."/>
            <person name="Pagani I."/>
            <person name="Stolz J."/>
            <person name="Arkin A."/>
            <person name="Dehal P."/>
            <person name="Oremland R."/>
            <person name="Saltikov C."/>
            <person name="Basu P."/>
            <person name="Hollibaugh J."/>
            <person name="Newman D."/>
            <person name="Stolyar S."/>
            <person name="Hazen T."/>
            <person name="Woyke T."/>
        </authorList>
    </citation>
    <scope>NUCLEOTIDE SEQUENCE [LARGE SCALE GENOMIC DNA]</scope>
    <source>
        <strain evidence="2">ATCC 700032 / DSM 10660 / SES-3</strain>
    </source>
</reference>
<proteinExistence type="predicted"/>
<dbReference type="Proteomes" id="UP000006176">
    <property type="component" value="Chromosome"/>
</dbReference>
<dbReference type="STRING" id="760154.Sulba_1483"/>
<dbReference type="PATRIC" id="fig|760154.4.peg.1486"/>
<sequence>MKNLVAFATIIGTIITFFAYFKPTEASINQVQRSNQSHIIQGNNNTILNYQNNITNDKNSSLNPENLLETLHLGVSKSYLISLFGTPRFDEKPNNYKINNVIFVFPTFFLQAIFSLEDKLIFYSITTRSLKFHPNIPKIDQKLLEITFSNLFDNAIYFYSELNPHYFSYAEKIYLGNSGNYKDLYLGYCPAGKSYDMSVLTISDENNPKILQEFRINNMPNCFGIGENDSELTRYLHDYQLNIHYYDKREIE</sequence>
<name>I3XXU7_SULBS</name>
<dbReference type="InterPro" id="IPR050010">
    <property type="entry name" value="ETEC_3214_dom"/>
</dbReference>
<dbReference type="NCBIfam" id="NF043066">
    <property type="entry name" value="ETEC_3214_dom"/>
    <property type="match status" value="1"/>
</dbReference>
<dbReference type="EMBL" id="CP003333">
    <property type="protein sequence ID" value="AFL68771.1"/>
    <property type="molecule type" value="Genomic_DNA"/>
</dbReference>
<evidence type="ECO:0000313" key="1">
    <source>
        <dbReference type="EMBL" id="AFL68771.1"/>
    </source>
</evidence>
<dbReference type="RefSeq" id="WP_014769649.1">
    <property type="nucleotide sequence ID" value="NC_018002.1"/>
</dbReference>
<dbReference type="AlphaFoldDB" id="I3XXU7"/>
<accession>I3XXU7</accession>